<dbReference type="InterPro" id="IPR041640">
    <property type="entry name" value="Tyrosinase_C"/>
</dbReference>
<evidence type="ECO:0000313" key="10">
    <source>
        <dbReference type="Proteomes" id="UP000294003"/>
    </source>
</evidence>
<dbReference type="Pfam" id="PF00264">
    <property type="entry name" value="Tyrosinase"/>
    <property type="match status" value="1"/>
</dbReference>
<dbReference type="InterPro" id="IPR050316">
    <property type="entry name" value="Tyrosinase/Hemocyanin"/>
</dbReference>
<comment type="cofactor">
    <cofactor evidence="1">
        <name>Cu(2+)</name>
        <dbReference type="ChEBI" id="CHEBI:29036"/>
    </cofactor>
</comment>
<protein>
    <recommendedName>
        <fullName evidence="7 8">Tyrosinase copper-binding domain-containing protein</fullName>
    </recommendedName>
</protein>
<evidence type="ECO:0000259" key="7">
    <source>
        <dbReference type="PROSITE" id="PS00497"/>
    </source>
</evidence>
<name>A0ABY0H2A5_9PEZI</name>
<dbReference type="InterPro" id="IPR008922">
    <property type="entry name" value="Di-copper_centre_dom_sf"/>
</dbReference>
<keyword evidence="4" id="KW-0503">Monooxygenase</keyword>
<proteinExistence type="predicted"/>
<evidence type="ECO:0000256" key="4">
    <source>
        <dbReference type="ARBA" id="ARBA00023033"/>
    </source>
</evidence>
<dbReference type="EMBL" id="QJNS01000211">
    <property type="protein sequence ID" value="RYO82641.1"/>
    <property type="molecule type" value="Genomic_DNA"/>
</dbReference>
<dbReference type="Proteomes" id="UP000294003">
    <property type="component" value="Unassembled WGS sequence"/>
</dbReference>
<dbReference type="SUPFAM" id="SSF48056">
    <property type="entry name" value="Di-copper centre-containing domain"/>
    <property type="match status" value="1"/>
</dbReference>
<feature type="domain" description="Tyrosinase copper-binding" evidence="8">
    <location>
        <begin position="331"/>
        <end position="342"/>
    </location>
</feature>
<dbReference type="PANTHER" id="PTHR11474">
    <property type="entry name" value="TYROSINASE FAMILY MEMBER"/>
    <property type="match status" value="1"/>
</dbReference>
<dbReference type="Gene3D" id="2.60.310.20">
    <property type="match status" value="1"/>
</dbReference>
<dbReference type="PANTHER" id="PTHR11474:SF32">
    <property type="entry name" value="TYROSINASE"/>
    <property type="match status" value="1"/>
</dbReference>
<evidence type="ECO:0000256" key="1">
    <source>
        <dbReference type="ARBA" id="ARBA00001973"/>
    </source>
</evidence>
<keyword evidence="2" id="KW-0479">Metal-binding</keyword>
<keyword evidence="3" id="KW-0560">Oxidoreductase</keyword>
<keyword evidence="6" id="KW-0732">Signal</keyword>
<comment type="caution">
    <text evidence="9">The sequence shown here is derived from an EMBL/GenBank/DDBJ whole genome shotgun (WGS) entry which is preliminary data.</text>
</comment>
<dbReference type="Pfam" id="PF18132">
    <property type="entry name" value="Tyrosinase_C"/>
    <property type="match status" value="1"/>
</dbReference>
<evidence type="ECO:0000256" key="5">
    <source>
        <dbReference type="SAM" id="MobiDB-lite"/>
    </source>
</evidence>
<evidence type="ECO:0000259" key="8">
    <source>
        <dbReference type="PROSITE" id="PS00498"/>
    </source>
</evidence>
<dbReference type="PROSITE" id="PS00497">
    <property type="entry name" value="TYROSINASE_1"/>
    <property type="match status" value="1"/>
</dbReference>
<evidence type="ECO:0000313" key="9">
    <source>
        <dbReference type="EMBL" id="RYO82641.1"/>
    </source>
</evidence>
<feature type="chain" id="PRO_5046524239" description="Tyrosinase copper-binding domain-containing protein" evidence="6">
    <location>
        <begin position="20"/>
        <end position="662"/>
    </location>
</feature>
<feature type="signal peptide" evidence="6">
    <location>
        <begin position="1"/>
        <end position="19"/>
    </location>
</feature>
<sequence>MLPFRFAILLSAWLVPTRPASLSGRRQYDYGSDVHARFQKRQDYRPPIVTGLPSVDGHLPSRREIRELEKDEDLWNLFLLALSWMQYTDQDVWSSWYKIAGIHGAPGQTWGGVEAVPGNDNIGYCHHVSILFPTWHRPYLALYEQIMYNIVQYIASLYPPEKREHIGKAAKSFRLPYWDWAATPPNGTGVLPLSMGGHPNIAVSGPNGVQTIANPLFSYTFKPFNASIFPEIPFNTWNETKRAPRPINSPAATSNNSFIARALDSQMPSLQQRLYNLFANYPNYTSFSNEAWIPTDNNGTYDSIEALHDSIHTLGGGAFGHLSIIQYSAFDPLFLLHHVNVDRIFAMWQVLYNDSYVVPMPAIYPSHTSTAGQIQDAETALTPFFSGNGTFWNSDTVRDHEVFGYTYPEVSNKNRVEVVASINRLYTHYSPATVAMTYQRRQPRDYGNTAVTDNSRSRPDAYRRSLGLPIDAVFDGEDYYEWIANIRVKKDALNDSFMIHLFLGTAPGDPSTWTVASNLVGTLGVFAHSGPHGEMGQRHIAGTIPMTSALLDAIAAREIVSLRPRHVEPFLKSQLSLRISLLTETVASPEEVDGLGVSICRLYLVSDLSLMGVMTAQQWKHGRLPAADLAEDLAEDLAADPARPPFAESLPTGDDPLFSESP</sequence>
<dbReference type="Gene3D" id="1.10.1280.10">
    <property type="entry name" value="Di-copper center containing domain from catechol oxidase"/>
    <property type="match status" value="1"/>
</dbReference>
<feature type="domain" description="Tyrosinase copper-binding" evidence="7">
    <location>
        <begin position="126"/>
        <end position="144"/>
    </location>
</feature>
<keyword evidence="10" id="KW-1185">Reference proteome</keyword>
<feature type="region of interest" description="Disordered" evidence="5">
    <location>
        <begin position="638"/>
        <end position="662"/>
    </location>
</feature>
<evidence type="ECO:0000256" key="2">
    <source>
        <dbReference type="ARBA" id="ARBA00022723"/>
    </source>
</evidence>
<reference evidence="9 10" key="1">
    <citation type="submission" date="2018-06" db="EMBL/GenBank/DDBJ databases">
        <title>Complete Genomes of Monosporascus.</title>
        <authorList>
            <person name="Robinson A.J."/>
            <person name="Natvig D.O."/>
        </authorList>
    </citation>
    <scope>NUCLEOTIDE SEQUENCE [LARGE SCALE GENOMIC DNA]</scope>
    <source>
        <strain evidence="9 10">CBS 609.92</strain>
    </source>
</reference>
<evidence type="ECO:0000256" key="3">
    <source>
        <dbReference type="ARBA" id="ARBA00023002"/>
    </source>
</evidence>
<gene>
    <name evidence="9" type="ORF">DL762_006514</name>
</gene>
<organism evidence="9 10">
    <name type="scientific">Monosporascus cannonballus</name>
    <dbReference type="NCBI Taxonomy" id="155416"/>
    <lineage>
        <taxon>Eukaryota</taxon>
        <taxon>Fungi</taxon>
        <taxon>Dikarya</taxon>
        <taxon>Ascomycota</taxon>
        <taxon>Pezizomycotina</taxon>
        <taxon>Sordariomycetes</taxon>
        <taxon>Xylariomycetidae</taxon>
        <taxon>Xylariales</taxon>
        <taxon>Xylariales incertae sedis</taxon>
        <taxon>Monosporascus</taxon>
    </lineage>
</organism>
<dbReference type="PRINTS" id="PR00092">
    <property type="entry name" value="TYROSINASE"/>
</dbReference>
<evidence type="ECO:0000256" key="6">
    <source>
        <dbReference type="SAM" id="SignalP"/>
    </source>
</evidence>
<dbReference type="InterPro" id="IPR002227">
    <property type="entry name" value="Tyrosinase_Cu-bd"/>
</dbReference>
<dbReference type="PROSITE" id="PS00498">
    <property type="entry name" value="TYROSINASE_2"/>
    <property type="match status" value="1"/>
</dbReference>
<accession>A0ABY0H2A5</accession>